<dbReference type="InterPro" id="IPR007887">
    <property type="entry name" value="MecA_N"/>
</dbReference>
<dbReference type="PROSITE" id="PS51257">
    <property type="entry name" value="PROKAR_LIPOPROTEIN"/>
    <property type="match status" value="1"/>
</dbReference>
<dbReference type="Pfam" id="PF05223">
    <property type="entry name" value="MecA_N"/>
    <property type="match status" value="1"/>
</dbReference>
<dbReference type="PANTHER" id="PTHR30627">
    <property type="entry name" value="PEPTIDOGLYCAN D,D-TRANSPEPTIDASE"/>
    <property type="match status" value="1"/>
</dbReference>
<dbReference type="InterPro" id="IPR001460">
    <property type="entry name" value="PCN-bd_Tpept"/>
</dbReference>
<dbReference type="PANTHER" id="PTHR30627:SF24">
    <property type="entry name" value="PENICILLIN-BINDING PROTEIN 4B"/>
    <property type="match status" value="1"/>
</dbReference>
<dbReference type="InterPro" id="IPR012338">
    <property type="entry name" value="Beta-lactam/transpept-like"/>
</dbReference>
<dbReference type="GO" id="GO:0071972">
    <property type="term" value="F:peptidoglycan L,D-transpeptidase activity"/>
    <property type="evidence" value="ECO:0007669"/>
    <property type="project" value="TreeGrafter"/>
</dbReference>
<comment type="caution">
    <text evidence="3">The sequence shown here is derived from an EMBL/GenBank/DDBJ whole genome shotgun (WGS) entry which is preliminary data.</text>
</comment>
<dbReference type="Proteomes" id="UP000319818">
    <property type="component" value="Unassembled WGS sequence"/>
</dbReference>
<dbReference type="GO" id="GO:0046677">
    <property type="term" value="P:response to antibiotic"/>
    <property type="evidence" value="ECO:0007669"/>
    <property type="project" value="InterPro"/>
</dbReference>
<dbReference type="AlphaFoldDB" id="A0A543GDU8"/>
<sequence length="605" mass="61738">MPTARVPRATTALAVVLGVLLTTAGCGLFRDTGPEDTAAAFLAAWSAGDHARAAALTDDPVRAGDLLTAARRALDPESLVAGLGQVRTAADGATAAVDVTWHLGPQRTWQYLGELELRPAPDTEEGWRVHWAPTVVHPELATGQRLAMRTEAPSPAPVVDRGGAPLLAATPVVAVLLDRLATGDLPAVTGALAAALSPFDPRITQASITDGAARTPDGKAYTVAVLRETDYAQVKTAIHDLPGVRFTTSERLLAPNADFGRQVLTGVRDEAAEQLSGVPGWSVSVIDGSGGSVRTLAEQAPRSGSTVAVGMDRAIQSAAEDAVEPVVQQAMLVAVSVSTGDVLAVAQNPAADAEGALALTGRYPPGSTFKVVTATAAMAEDAVTVDTQVPCPGTTVIGGRVVPNAGRFDLGTVPLRTAFARSCNTTFAQLAVQLEPAALPTAALQYGIGADYAVPGIVTITGSVPASTEEVLRAENGFGQGQVLASPLGVALAAAVVARGGPVVPQLIRDRPTQVLVPATTPAPASLEQLRAMMRAVVTEGSATALAGLGEVYGKTGTAEFTADGRAHGWFMGYRGDVAFAVLVVDGASSVPAVQVAQRFLGAIG</sequence>
<dbReference type="SUPFAM" id="SSF56601">
    <property type="entry name" value="beta-lactamase/transpeptidase-like"/>
    <property type="match status" value="1"/>
</dbReference>
<dbReference type="Gene3D" id="3.40.710.10">
    <property type="entry name" value="DD-peptidase/beta-lactamase superfamily"/>
    <property type="match status" value="1"/>
</dbReference>
<protein>
    <submittedName>
        <fullName evidence="3">Cell division protein FtsI/penicillin-binding protein 2</fullName>
    </submittedName>
</protein>
<reference evidence="3 4" key="1">
    <citation type="submission" date="2019-06" db="EMBL/GenBank/DDBJ databases">
        <title>Sequencing the genomes of 1000 actinobacteria strains.</title>
        <authorList>
            <person name="Klenk H.-P."/>
        </authorList>
    </citation>
    <scope>NUCLEOTIDE SEQUENCE [LARGE SCALE GENOMIC DNA]</scope>
    <source>
        <strain evidence="3 4">DSM 45511</strain>
    </source>
</reference>
<dbReference type="SUPFAM" id="SSF56519">
    <property type="entry name" value="Penicillin binding protein dimerisation domain"/>
    <property type="match status" value="1"/>
</dbReference>
<evidence type="ECO:0000313" key="4">
    <source>
        <dbReference type="Proteomes" id="UP000319818"/>
    </source>
</evidence>
<feature type="domain" description="Penicillin-binding protein transpeptidase" evidence="1">
    <location>
        <begin position="331"/>
        <end position="588"/>
    </location>
</feature>
<dbReference type="GO" id="GO:0071555">
    <property type="term" value="P:cell wall organization"/>
    <property type="evidence" value="ECO:0007669"/>
    <property type="project" value="TreeGrafter"/>
</dbReference>
<keyword evidence="4" id="KW-1185">Reference proteome</keyword>
<dbReference type="GO" id="GO:0051301">
    <property type="term" value="P:cell division"/>
    <property type="evidence" value="ECO:0007669"/>
    <property type="project" value="UniProtKB-KW"/>
</dbReference>
<feature type="domain" description="NTF2-like N-terminal transpeptidase" evidence="2">
    <location>
        <begin position="34"/>
        <end position="144"/>
    </location>
</feature>
<evidence type="ECO:0000259" key="1">
    <source>
        <dbReference type="Pfam" id="PF00905"/>
    </source>
</evidence>
<dbReference type="RefSeq" id="WP_246121729.1">
    <property type="nucleotide sequence ID" value="NZ_VFPH01000001.1"/>
</dbReference>
<dbReference type="GO" id="GO:0008658">
    <property type="term" value="F:penicillin binding"/>
    <property type="evidence" value="ECO:0007669"/>
    <property type="project" value="InterPro"/>
</dbReference>
<dbReference type="EMBL" id="VFPH01000001">
    <property type="protein sequence ID" value="TQM44252.1"/>
    <property type="molecule type" value="Genomic_DNA"/>
</dbReference>
<dbReference type="GO" id="GO:0005886">
    <property type="term" value="C:plasma membrane"/>
    <property type="evidence" value="ECO:0007669"/>
    <property type="project" value="TreeGrafter"/>
</dbReference>
<keyword evidence="3" id="KW-0132">Cell division</keyword>
<evidence type="ECO:0000313" key="3">
    <source>
        <dbReference type="EMBL" id="TQM44252.1"/>
    </source>
</evidence>
<accession>A0A543GDU8</accession>
<dbReference type="InterPro" id="IPR050515">
    <property type="entry name" value="Beta-lactam/transpept"/>
</dbReference>
<name>A0A543GDU8_9PSEU</name>
<keyword evidence="3" id="KW-0131">Cell cycle</keyword>
<proteinExistence type="predicted"/>
<organism evidence="3 4">
    <name type="scientific">Pseudonocardia cypriaca</name>
    <dbReference type="NCBI Taxonomy" id="882449"/>
    <lineage>
        <taxon>Bacteria</taxon>
        <taxon>Bacillati</taxon>
        <taxon>Actinomycetota</taxon>
        <taxon>Actinomycetes</taxon>
        <taxon>Pseudonocardiales</taxon>
        <taxon>Pseudonocardiaceae</taxon>
        <taxon>Pseudonocardia</taxon>
    </lineage>
</organism>
<dbReference type="InterPro" id="IPR036138">
    <property type="entry name" value="PBP_dimer_sf"/>
</dbReference>
<evidence type="ECO:0000259" key="2">
    <source>
        <dbReference type="Pfam" id="PF05223"/>
    </source>
</evidence>
<dbReference type="Pfam" id="PF00905">
    <property type="entry name" value="Transpeptidase"/>
    <property type="match status" value="1"/>
</dbReference>
<gene>
    <name evidence="3" type="ORF">FB388_1615</name>
</gene>